<dbReference type="PANTHER" id="PTHR43542:SF1">
    <property type="entry name" value="METHYLTRANSFERASE"/>
    <property type="match status" value="1"/>
</dbReference>
<dbReference type="PANTHER" id="PTHR43542">
    <property type="entry name" value="METHYLTRANSFERASE"/>
    <property type="match status" value="1"/>
</dbReference>
<dbReference type="GO" id="GO:0008168">
    <property type="term" value="F:methyltransferase activity"/>
    <property type="evidence" value="ECO:0007669"/>
    <property type="project" value="UniProtKB-KW"/>
</dbReference>
<dbReference type="Pfam" id="PF03602">
    <property type="entry name" value="Cons_hypoth95"/>
    <property type="match status" value="1"/>
</dbReference>
<dbReference type="NCBIfam" id="TIGR00095">
    <property type="entry name" value="16S rRNA (guanine(966)-N(2))-methyltransferase RsmD"/>
    <property type="match status" value="1"/>
</dbReference>
<evidence type="ECO:0000256" key="2">
    <source>
        <dbReference type="ARBA" id="ARBA00022679"/>
    </source>
</evidence>
<evidence type="ECO:0000313" key="3">
    <source>
        <dbReference type="EMBL" id="CAB4675708.1"/>
    </source>
</evidence>
<dbReference type="PIRSF" id="PIRSF004553">
    <property type="entry name" value="CHP00095"/>
    <property type="match status" value="1"/>
</dbReference>
<dbReference type="InterPro" id="IPR004398">
    <property type="entry name" value="RNA_MeTrfase_RsmD"/>
</dbReference>
<dbReference type="GO" id="GO:0031167">
    <property type="term" value="P:rRNA methylation"/>
    <property type="evidence" value="ECO:0007669"/>
    <property type="project" value="InterPro"/>
</dbReference>
<sequence>MRIIAGVAKGRTLGTVAGATRPTSDRAREGLFSSLTSEFGDFLGLHVLDLFGGSGAIGLEALSRGASIVHTVEKDAEAQKTIENNFELVMKNKPVGKFHLYAMSAQRFVSDPAKEKYHFVYIDPPFDFTNAEIEDILVKLHGGEFLKDDGFVAVERTAKGPKFSWPEGFSPARERNYGAASIFYGNYSPVNG</sequence>
<evidence type="ECO:0000256" key="1">
    <source>
        <dbReference type="ARBA" id="ARBA00022603"/>
    </source>
</evidence>
<dbReference type="GO" id="GO:0003676">
    <property type="term" value="F:nucleic acid binding"/>
    <property type="evidence" value="ECO:0007669"/>
    <property type="project" value="InterPro"/>
</dbReference>
<dbReference type="SUPFAM" id="SSF53335">
    <property type="entry name" value="S-adenosyl-L-methionine-dependent methyltransferases"/>
    <property type="match status" value="1"/>
</dbReference>
<dbReference type="AlphaFoldDB" id="A0A6J6MRS2"/>
<dbReference type="PROSITE" id="PS00092">
    <property type="entry name" value="N6_MTASE"/>
    <property type="match status" value="1"/>
</dbReference>
<accession>A0A6J6MRS2</accession>
<proteinExistence type="predicted"/>
<name>A0A6J6MRS2_9ZZZZ</name>
<reference evidence="3" key="1">
    <citation type="submission" date="2020-05" db="EMBL/GenBank/DDBJ databases">
        <authorList>
            <person name="Chiriac C."/>
            <person name="Salcher M."/>
            <person name="Ghai R."/>
            <person name="Kavagutti S V."/>
        </authorList>
    </citation>
    <scope>NUCLEOTIDE SEQUENCE</scope>
</reference>
<dbReference type="InterPro" id="IPR002052">
    <property type="entry name" value="DNA_methylase_N6_adenine_CS"/>
</dbReference>
<keyword evidence="1" id="KW-0489">Methyltransferase</keyword>
<protein>
    <submittedName>
        <fullName evidence="3">Unannotated protein</fullName>
    </submittedName>
</protein>
<organism evidence="3">
    <name type="scientific">freshwater metagenome</name>
    <dbReference type="NCBI Taxonomy" id="449393"/>
    <lineage>
        <taxon>unclassified sequences</taxon>
        <taxon>metagenomes</taxon>
        <taxon>ecological metagenomes</taxon>
    </lineage>
</organism>
<dbReference type="CDD" id="cd02440">
    <property type="entry name" value="AdoMet_MTases"/>
    <property type="match status" value="1"/>
</dbReference>
<keyword evidence="2" id="KW-0808">Transferase</keyword>
<dbReference type="Gene3D" id="3.40.50.150">
    <property type="entry name" value="Vaccinia Virus protein VP39"/>
    <property type="match status" value="1"/>
</dbReference>
<dbReference type="InterPro" id="IPR029063">
    <property type="entry name" value="SAM-dependent_MTases_sf"/>
</dbReference>
<gene>
    <name evidence="3" type="ORF">UFOPK2359_00330</name>
</gene>
<dbReference type="EMBL" id="CAEZXG010000012">
    <property type="protein sequence ID" value="CAB4675708.1"/>
    <property type="molecule type" value="Genomic_DNA"/>
</dbReference>